<dbReference type="EMBL" id="CP000504">
    <property type="protein sequence ID" value="ABL89021.1"/>
    <property type="molecule type" value="Genomic_DNA"/>
</dbReference>
<organism evidence="1 2">
    <name type="scientific">Pyrobaculum islandicum (strain DSM 4184 / JCM 9189 / GEO3)</name>
    <dbReference type="NCBI Taxonomy" id="384616"/>
    <lineage>
        <taxon>Archaea</taxon>
        <taxon>Thermoproteota</taxon>
        <taxon>Thermoprotei</taxon>
        <taxon>Thermoproteales</taxon>
        <taxon>Thermoproteaceae</taxon>
        <taxon>Pyrobaculum</taxon>
    </lineage>
</organism>
<proteinExistence type="predicted"/>
<accession>A1RVN9</accession>
<dbReference type="STRING" id="384616.Pisl_1873"/>
<reference evidence="1" key="1">
    <citation type="submission" date="2006-12" db="EMBL/GenBank/DDBJ databases">
        <title>Complete sequence of Pyrobaculum islandicum DSM 4184.</title>
        <authorList>
            <person name="Copeland A."/>
            <person name="Lucas S."/>
            <person name="Lapidus A."/>
            <person name="Barry K."/>
            <person name="Detter J.C."/>
            <person name="Glavina del Rio T."/>
            <person name="Dalin E."/>
            <person name="Tice H."/>
            <person name="Pitluck S."/>
            <person name="Meincke L."/>
            <person name="Brettin T."/>
            <person name="Bruce D."/>
            <person name="Han C."/>
            <person name="Tapia R."/>
            <person name="Gilna P."/>
            <person name="Schmutz J."/>
            <person name="Larimer F."/>
            <person name="Land M."/>
            <person name="Hauser L."/>
            <person name="Kyrpides N."/>
            <person name="Mikhailova N."/>
            <person name="Cozen A.E."/>
            <person name="Fitz-Gibbon S.T."/>
            <person name="House C.H."/>
            <person name="Saltikov C."/>
            <person name="Lowe T."/>
            <person name="Richardson P."/>
        </authorList>
    </citation>
    <scope>NUCLEOTIDE SEQUENCE [LARGE SCALE GENOMIC DNA]</scope>
    <source>
        <strain evidence="1">DSM 4184</strain>
    </source>
</reference>
<keyword evidence="2" id="KW-1185">Reference proteome</keyword>
<protein>
    <submittedName>
        <fullName evidence="1">Uncharacterized protein</fullName>
    </submittedName>
</protein>
<dbReference type="AlphaFoldDB" id="A1RVN9"/>
<dbReference type="HOGENOM" id="CLU_2204210_0_0_2"/>
<dbReference type="GeneID" id="4618337"/>
<evidence type="ECO:0000313" key="1">
    <source>
        <dbReference type="EMBL" id="ABL89021.1"/>
    </source>
</evidence>
<sequence>MAEEVRRLCGIALREIDIRMLVKAYVIAYEAYDDLAKSIVALALGRSPCLGKMQRLCQRGVLNEAVVEAILNPYRLSIDVPPTVVGGLSITQGGELRRWRRGVGSRC</sequence>
<dbReference type="eggNOG" id="arCOG05677">
    <property type="taxonomic scope" value="Archaea"/>
</dbReference>
<dbReference type="KEGG" id="pis:Pisl_1873"/>
<gene>
    <name evidence="1" type="ordered locus">Pisl_1873</name>
</gene>
<evidence type="ECO:0000313" key="2">
    <source>
        <dbReference type="Proteomes" id="UP000002595"/>
    </source>
</evidence>
<dbReference type="Proteomes" id="UP000002595">
    <property type="component" value="Chromosome"/>
</dbReference>
<dbReference type="RefSeq" id="WP_011763596.1">
    <property type="nucleotide sequence ID" value="NC_008701.1"/>
</dbReference>
<name>A1RVN9_PYRIL</name>